<dbReference type="VEuPathDB" id="VectorBase:AALB007703"/>
<dbReference type="InterPro" id="IPR036179">
    <property type="entry name" value="Ig-like_dom_sf"/>
</dbReference>
<dbReference type="CDD" id="cd00096">
    <property type="entry name" value="Ig"/>
    <property type="match status" value="1"/>
</dbReference>
<dbReference type="Pfam" id="PF13927">
    <property type="entry name" value="Ig_3"/>
    <property type="match status" value="1"/>
</dbReference>
<protein>
    <submittedName>
        <fullName evidence="3">Uncharacterized protein</fullName>
    </submittedName>
</protein>
<feature type="compositionally biased region" description="Low complexity" evidence="1">
    <location>
        <begin position="131"/>
        <end position="141"/>
    </location>
</feature>
<dbReference type="SMART" id="SM00409">
    <property type="entry name" value="IG"/>
    <property type="match status" value="1"/>
</dbReference>
<sequence>MFAERSTHCRLYNTLIFMQLLYVTRAFGVIFEEYVVDQGRNLTLRCDSQHPVRWVREGRREDVRQFQTDGSLVLTNLTAQDSGRYTCSAAVPTLTTVTVLEESVPSGDDSSSDGPANGTVAAAILVEPGVSSAENATSESTTDGEEEEEEEEKEKELEDEEQEHWPDAQPERFVELLKVNVKVRTPPLAVSNFYVRASTIIAVLVWEVMPNRTGGYAIRDFTAEMRRMRDPSSSSSTSSSSSDTTGATDAPELPWETIDPRHISPNARQLEIYHLIPNTTYEFRIWGNNQLGAGEIVTILATTQPRMEEKDLVRRIMVDAKNFDTRVWIAAVGIVMGTLVILSLGTCIVLYKECREPAASDKDEELDSLELVPNIILNPGFCDSDDQGQHPLSPPVPRTLPYGHRYGHPGYTSVGGPHAHRLAPGGLLPNGSSSYGGGMPGILTNTTGAAAAGGVTTASGHAGTGGAADDEDDDDEDEDEEPMTFSRRMSIFFTGNTIKRI</sequence>
<dbReference type="SMART" id="SM00408">
    <property type="entry name" value="IGc2"/>
    <property type="match status" value="1"/>
</dbReference>
<dbReference type="InterPro" id="IPR013783">
    <property type="entry name" value="Ig-like_fold"/>
</dbReference>
<keyword evidence="2" id="KW-1133">Transmembrane helix</keyword>
<feature type="compositionally biased region" description="Acidic residues" evidence="1">
    <location>
        <begin position="468"/>
        <end position="482"/>
    </location>
</feature>
<feature type="compositionally biased region" description="Low complexity" evidence="1">
    <location>
        <begin position="232"/>
        <end position="245"/>
    </location>
</feature>
<dbReference type="Proteomes" id="UP000069272">
    <property type="component" value="Chromosome X"/>
</dbReference>
<evidence type="ECO:0000313" key="3">
    <source>
        <dbReference type="EnsemblMetazoa" id="AALB007703-PA"/>
    </source>
</evidence>
<reference evidence="3" key="2">
    <citation type="submission" date="2022-08" db="UniProtKB">
        <authorList>
            <consortium name="EnsemblMetazoa"/>
        </authorList>
    </citation>
    <scope>IDENTIFICATION</scope>
    <source>
        <strain evidence="3">STECLA/ALBI9_A</strain>
    </source>
</reference>
<name>A0A182FME3_ANOAL</name>
<accession>A0A182FME3</accession>
<evidence type="ECO:0000313" key="4">
    <source>
        <dbReference type="Proteomes" id="UP000069272"/>
    </source>
</evidence>
<reference evidence="3 4" key="1">
    <citation type="journal article" date="2017" name="G3 (Bethesda)">
        <title>The Physical Genome Mapping of Anopheles albimanus Corrected Scaffold Misassemblies and Identified Interarm Rearrangements in Genus Anopheles.</title>
        <authorList>
            <person name="Artemov G.N."/>
            <person name="Peery A.N."/>
            <person name="Jiang X."/>
            <person name="Tu Z."/>
            <person name="Stegniy V.N."/>
            <person name="Sharakhova M.V."/>
            <person name="Sharakhov I.V."/>
        </authorList>
    </citation>
    <scope>NUCLEOTIDE SEQUENCE [LARGE SCALE GENOMIC DNA]</scope>
    <source>
        <strain evidence="3 4">ALBI9_A</strain>
    </source>
</reference>
<dbReference type="InterPro" id="IPR007110">
    <property type="entry name" value="Ig-like_dom"/>
</dbReference>
<dbReference type="GeneID" id="118466263"/>
<keyword evidence="4" id="KW-1185">Reference proteome</keyword>
<dbReference type="RefSeq" id="XP_035791222.1">
    <property type="nucleotide sequence ID" value="XM_035935329.1"/>
</dbReference>
<dbReference type="EnsemblMetazoa" id="AALB007703-RA">
    <property type="protein sequence ID" value="AALB007703-PA"/>
    <property type="gene ID" value="AALB007703"/>
</dbReference>
<dbReference type="SUPFAM" id="SSF48726">
    <property type="entry name" value="Immunoglobulin"/>
    <property type="match status" value="1"/>
</dbReference>
<feature type="region of interest" description="Disordered" evidence="1">
    <location>
        <begin position="227"/>
        <end position="258"/>
    </location>
</feature>
<dbReference type="InterPro" id="IPR003598">
    <property type="entry name" value="Ig_sub2"/>
</dbReference>
<proteinExistence type="predicted"/>
<keyword evidence="2" id="KW-0812">Transmembrane</keyword>
<evidence type="ECO:0000256" key="1">
    <source>
        <dbReference type="SAM" id="MobiDB-lite"/>
    </source>
</evidence>
<dbReference type="InterPro" id="IPR036116">
    <property type="entry name" value="FN3_sf"/>
</dbReference>
<organism evidence="3 4">
    <name type="scientific">Anopheles albimanus</name>
    <name type="common">New world malaria mosquito</name>
    <dbReference type="NCBI Taxonomy" id="7167"/>
    <lineage>
        <taxon>Eukaryota</taxon>
        <taxon>Metazoa</taxon>
        <taxon>Ecdysozoa</taxon>
        <taxon>Arthropoda</taxon>
        <taxon>Hexapoda</taxon>
        <taxon>Insecta</taxon>
        <taxon>Pterygota</taxon>
        <taxon>Neoptera</taxon>
        <taxon>Endopterygota</taxon>
        <taxon>Diptera</taxon>
        <taxon>Nematocera</taxon>
        <taxon>Culicoidea</taxon>
        <taxon>Culicidae</taxon>
        <taxon>Anophelinae</taxon>
        <taxon>Anopheles</taxon>
    </lineage>
</organism>
<dbReference type="Gene3D" id="2.60.40.10">
    <property type="entry name" value="Immunoglobulins"/>
    <property type="match status" value="2"/>
</dbReference>
<dbReference type="InterPro" id="IPR003599">
    <property type="entry name" value="Ig_sub"/>
</dbReference>
<dbReference type="CDD" id="cd00063">
    <property type="entry name" value="FN3"/>
    <property type="match status" value="1"/>
</dbReference>
<dbReference type="PROSITE" id="PS50835">
    <property type="entry name" value="IG_LIKE"/>
    <property type="match status" value="1"/>
</dbReference>
<feature type="compositionally biased region" description="Acidic residues" evidence="1">
    <location>
        <begin position="142"/>
        <end position="162"/>
    </location>
</feature>
<dbReference type="SUPFAM" id="SSF49265">
    <property type="entry name" value="Fibronectin type III"/>
    <property type="match status" value="1"/>
</dbReference>
<dbReference type="AlphaFoldDB" id="A0A182FME3"/>
<feature type="region of interest" description="Disordered" evidence="1">
    <location>
        <begin position="454"/>
        <end position="487"/>
    </location>
</feature>
<dbReference type="VEuPathDB" id="VectorBase:AALB20_036562"/>
<keyword evidence="2" id="KW-0472">Membrane</keyword>
<dbReference type="OrthoDB" id="6266590at2759"/>
<feature type="transmembrane region" description="Helical" evidence="2">
    <location>
        <begin position="327"/>
        <end position="351"/>
    </location>
</feature>
<dbReference type="KEGG" id="aali:118466263"/>
<feature type="region of interest" description="Disordered" evidence="1">
    <location>
        <begin position="127"/>
        <end position="169"/>
    </location>
</feature>
<dbReference type="InterPro" id="IPR003961">
    <property type="entry name" value="FN3_dom"/>
</dbReference>
<evidence type="ECO:0000256" key="2">
    <source>
        <dbReference type="SAM" id="Phobius"/>
    </source>
</evidence>